<evidence type="ECO:0000313" key="3">
    <source>
        <dbReference type="Proteomes" id="UP001597139"/>
    </source>
</evidence>
<keyword evidence="1" id="KW-0812">Transmembrane</keyword>
<dbReference type="AlphaFoldDB" id="A0ABD6BUF4"/>
<keyword evidence="3" id="KW-1185">Reference proteome</keyword>
<reference evidence="2 3" key="1">
    <citation type="journal article" date="2019" name="Int. J. Syst. Evol. Microbiol.">
        <title>The Global Catalogue of Microorganisms (GCM) 10K type strain sequencing project: providing services to taxonomists for standard genome sequencing and annotation.</title>
        <authorList>
            <consortium name="The Broad Institute Genomics Platform"/>
            <consortium name="The Broad Institute Genome Sequencing Center for Infectious Disease"/>
            <person name="Wu L."/>
            <person name="Ma J."/>
        </authorList>
    </citation>
    <scope>NUCLEOTIDE SEQUENCE [LARGE SCALE GENOMIC DNA]</scope>
    <source>
        <strain evidence="2 3">CGMCC 1.12859</strain>
    </source>
</reference>
<proteinExistence type="predicted"/>
<dbReference type="RefSeq" id="WP_267647634.1">
    <property type="nucleotide sequence ID" value="NZ_JANHGR010000002.1"/>
</dbReference>
<keyword evidence="1" id="KW-1133">Transmembrane helix</keyword>
<protein>
    <recommendedName>
        <fullName evidence="4">Integral membrane protein</fullName>
    </recommendedName>
</protein>
<evidence type="ECO:0000313" key="2">
    <source>
        <dbReference type="EMBL" id="MFD1568346.1"/>
    </source>
</evidence>
<dbReference type="EMBL" id="JBHUCZ010000010">
    <property type="protein sequence ID" value="MFD1568346.1"/>
    <property type="molecule type" value="Genomic_DNA"/>
</dbReference>
<feature type="transmembrane region" description="Helical" evidence="1">
    <location>
        <begin position="6"/>
        <end position="28"/>
    </location>
</feature>
<accession>A0ABD6BUF4</accession>
<comment type="caution">
    <text evidence="2">The sequence shown here is derived from an EMBL/GenBank/DDBJ whole genome shotgun (WGS) entry which is preliminary data.</text>
</comment>
<feature type="transmembrane region" description="Helical" evidence="1">
    <location>
        <begin position="35"/>
        <end position="58"/>
    </location>
</feature>
<sequence>MVESVVVGVGLLVVVTVAGIGVAAWRFAATGERPLLPLAGAAAAFAGVFTLGQIGGYFRPLRATAMAALSVLAALTLVVMWARER</sequence>
<dbReference type="Proteomes" id="UP001597139">
    <property type="component" value="Unassembled WGS sequence"/>
</dbReference>
<feature type="transmembrane region" description="Helical" evidence="1">
    <location>
        <begin position="64"/>
        <end position="82"/>
    </location>
</feature>
<name>A0ABD6BUF4_9EURY</name>
<keyword evidence="1" id="KW-0472">Membrane</keyword>
<evidence type="ECO:0000256" key="1">
    <source>
        <dbReference type="SAM" id="Phobius"/>
    </source>
</evidence>
<organism evidence="2 3">
    <name type="scientific">Halolamina litorea</name>
    <dbReference type="NCBI Taxonomy" id="1515593"/>
    <lineage>
        <taxon>Archaea</taxon>
        <taxon>Methanobacteriati</taxon>
        <taxon>Methanobacteriota</taxon>
        <taxon>Stenosarchaea group</taxon>
        <taxon>Halobacteria</taxon>
        <taxon>Halobacteriales</taxon>
        <taxon>Haloferacaceae</taxon>
    </lineage>
</organism>
<evidence type="ECO:0008006" key="4">
    <source>
        <dbReference type="Google" id="ProtNLM"/>
    </source>
</evidence>
<gene>
    <name evidence="2" type="ORF">ACFSAU_12685</name>
</gene>